<dbReference type="Pfam" id="PF07727">
    <property type="entry name" value="RVT_2"/>
    <property type="match status" value="1"/>
</dbReference>
<keyword evidence="6" id="KW-1185">Reference proteome</keyword>
<evidence type="ECO:0000259" key="4">
    <source>
        <dbReference type="Pfam" id="PF25597"/>
    </source>
</evidence>
<evidence type="ECO:0000256" key="2">
    <source>
        <dbReference type="ARBA" id="ARBA00022801"/>
    </source>
</evidence>
<organism evidence="5 6">
    <name type="scientific">Cajanus cajan</name>
    <name type="common">Pigeon pea</name>
    <name type="synonym">Cajanus indicus</name>
    <dbReference type="NCBI Taxonomy" id="3821"/>
    <lineage>
        <taxon>Eukaryota</taxon>
        <taxon>Viridiplantae</taxon>
        <taxon>Streptophyta</taxon>
        <taxon>Embryophyta</taxon>
        <taxon>Tracheophyta</taxon>
        <taxon>Spermatophyta</taxon>
        <taxon>Magnoliopsida</taxon>
        <taxon>eudicotyledons</taxon>
        <taxon>Gunneridae</taxon>
        <taxon>Pentapetalae</taxon>
        <taxon>rosids</taxon>
        <taxon>fabids</taxon>
        <taxon>Fabales</taxon>
        <taxon>Fabaceae</taxon>
        <taxon>Papilionoideae</taxon>
        <taxon>50 kb inversion clade</taxon>
        <taxon>NPAAA clade</taxon>
        <taxon>indigoferoid/millettioid clade</taxon>
        <taxon>Phaseoleae</taxon>
        <taxon>Cajanus</taxon>
    </lineage>
</organism>
<feature type="domain" description="Retroviral polymerase SH3-like" evidence="4">
    <location>
        <begin position="67"/>
        <end position="123"/>
    </location>
</feature>
<dbReference type="Proteomes" id="UP000075243">
    <property type="component" value="Chromosome 7"/>
</dbReference>
<reference evidence="5 6" key="1">
    <citation type="journal article" date="2012" name="Nat. Biotechnol.">
        <title>Draft genome sequence of pigeonpea (Cajanus cajan), an orphan legume crop of resource-poor farmers.</title>
        <authorList>
            <person name="Varshney R.K."/>
            <person name="Chen W."/>
            <person name="Li Y."/>
            <person name="Bharti A.K."/>
            <person name="Saxena R.K."/>
            <person name="Schlueter J.A."/>
            <person name="Donoghue M.T."/>
            <person name="Azam S."/>
            <person name="Fan G."/>
            <person name="Whaley A.M."/>
            <person name="Farmer A.D."/>
            <person name="Sheridan J."/>
            <person name="Iwata A."/>
            <person name="Tuteja R."/>
            <person name="Penmetsa R.V."/>
            <person name="Wu W."/>
            <person name="Upadhyaya H.D."/>
            <person name="Yang S.P."/>
            <person name="Shah T."/>
            <person name="Saxena K.B."/>
            <person name="Michael T."/>
            <person name="McCombie W.R."/>
            <person name="Yang B."/>
            <person name="Zhang G."/>
            <person name="Yang H."/>
            <person name="Wang J."/>
            <person name="Spillane C."/>
            <person name="Cook D.R."/>
            <person name="May G.D."/>
            <person name="Xu X."/>
            <person name="Jackson S.A."/>
        </authorList>
    </citation>
    <scope>NUCLEOTIDE SEQUENCE [LARGE SCALE GENOMIC DNA]</scope>
    <source>
        <strain evidence="6">cv. Asha</strain>
    </source>
</reference>
<dbReference type="Pfam" id="PF25597">
    <property type="entry name" value="SH3_retrovirus"/>
    <property type="match status" value="1"/>
</dbReference>
<dbReference type="EMBL" id="CM003609">
    <property type="protein sequence ID" value="KYP64042.1"/>
    <property type="molecule type" value="Genomic_DNA"/>
</dbReference>
<dbReference type="PANTHER" id="PTHR42648:SF28">
    <property type="entry name" value="TRANSPOSON-ENCODED PROTEIN WITH RIBONUCLEASE H-LIKE AND RETROVIRUS ZINC FINGER-LIKE DOMAINS"/>
    <property type="match status" value="1"/>
</dbReference>
<evidence type="ECO:0000313" key="6">
    <source>
        <dbReference type="Proteomes" id="UP000075243"/>
    </source>
</evidence>
<dbReference type="InterPro" id="IPR057670">
    <property type="entry name" value="SH3_retrovirus"/>
</dbReference>
<evidence type="ECO:0000313" key="5">
    <source>
        <dbReference type="EMBL" id="KYP64042.1"/>
    </source>
</evidence>
<dbReference type="AlphaFoldDB" id="A0A151TAF7"/>
<dbReference type="Gramene" id="C.cajan_18098.t">
    <property type="protein sequence ID" value="C.cajan_18098.t"/>
    <property type="gene ID" value="C.cajan_18098"/>
</dbReference>
<dbReference type="InterPro" id="IPR013103">
    <property type="entry name" value="RVT_2"/>
</dbReference>
<gene>
    <name evidence="5" type="ORF">KK1_018629</name>
</gene>
<protein>
    <submittedName>
        <fullName evidence="5">Retrovirus-related Pol polyprotein from transposon TNT 1-94</fullName>
    </submittedName>
</protein>
<dbReference type="OMA" id="WCSSEDQ"/>
<dbReference type="InterPro" id="IPR039537">
    <property type="entry name" value="Retrotran_Ty1/copia-like"/>
</dbReference>
<proteinExistence type="predicted"/>
<keyword evidence="1" id="KW-0479">Metal-binding</keyword>
<sequence>MNHAINDIIRCMLSHAELPKVFWDEVLRIVLDLINLSPSIPLDSDVSKKVWRRKDPSYSHLRVFGYKAFIHIPKDKRFKLDVCFLGLCHDDFGYKFWDSIDKKIVRSRDIVFLEGQTIKDINKKEKAKQVTREDIDVEPKPPSRATNIGEMKFLDEKFIILLLYVGDMLIVGYDMREIQNLKRELNNSFAMKDLDPTRKIIGIKIIHDRKNGNCGYHNKSTLRMY</sequence>
<name>A0A151TAF7_CAJCA</name>
<dbReference type="PANTHER" id="PTHR42648">
    <property type="entry name" value="TRANSPOSASE, PUTATIVE-RELATED"/>
    <property type="match status" value="1"/>
</dbReference>
<accession>A0A151TAF7</accession>
<evidence type="ECO:0000259" key="3">
    <source>
        <dbReference type="Pfam" id="PF07727"/>
    </source>
</evidence>
<dbReference type="GO" id="GO:0016787">
    <property type="term" value="F:hydrolase activity"/>
    <property type="evidence" value="ECO:0007669"/>
    <property type="project" value="UniProtKB-KW"/>
</dbReference>
<dbReference type="GO" id="GO:0046872">
    <property type="term" value="F:metal ion binding"/>
    <property type="evidence" value="ECO:0007669"/>
    <property type="project" value="UniProtKB-KW"/>
</dbReference>
<keyword evidence="2" id="KW-0378">Hydrolase</keyword>
<feature type="domain" description="Reverse transcriptase Ty1/copia-type" evidence="3">
    <location>
        <begin position="156"/>
        <end position="208"/>
    </location>
</feature>
<evidence type="ECO:0000256" key="1">
    <source>
        <dbReference type="ARBA" id="ARBA00022723"/>
    </source>
</evidence>